<gene>
    <name evidence="2" type="ORF">CLUP02_15076</name>
</gene>
<keyword evidence="1" id="KW-0472">Membrane</keyword>
<keyword evidence="1" id="KW-1133">Transmembrane helix</keyword>
<dbReference type="KEGG" id="clup:CLUP02_15076"/>
<proteinExistence type="predicted"/>
<dbReference type="Proteomes" id="UP000830671">
    <property type="component" value="Chromosome 8"/>
</dbReference>
<feature type="transmembrane region" description="Helical" evidence="1">
    <location>
        <begin position="12"/>
        <end position="29"/>
    </location>
</feature>
<organism evidence="2 3">
    <name type="scientific">Colletotrichum lupini</name>
    <dbReference type="NCBI Taxonomy" id="145971"/>
    <lineage>
        <taxon>Eukaryota</taxon>
        <taxon>Fungi</taxon>
        <taxon>Dikarya</taxon>
        <taxon>Ascomycota</taxon>
        <taxon>Pezizomycotina</taxon>
        <taxon>Sordariomycetes</taxon>
        <taxon>Hypocreomycetidae</taxon>
        <taxon>Glomerellales</taxon>
        <taxon>Glomerellaceae</taxon>
        <taxon>Colletotrichum</taxon>
        <taxon>Colletotrichum acutatum species complex</taxon>
    </lineage>
</organism>
<evidence type="ECO:0000313" key="3">
    <source>
        <dbReference type="Proteomes" id="UP000830671"/>
    </source>
</evidence>
<dbReference type="AlphaFoldDB" id="A0A9Q8T662"/>
<dbReference type="GeneID" id="73349010"/>
<evidence type="ECO:0000313" key="2">
    <source>
        <dbReference type="EMBL" id="UQC89545.1"/>
    </source>
</evidence>
<evidence type="ECO:0000256" key="1">
    <source>
        <dbReference type="SAM" id="Phobius"/>
    </source>
</evidence>
<accession>A0A9Q8T662</accession>
<keyword evidence="1" id="KW-0812">Transmembrane</keyword>
<protein>
    <submittedName>
        <fullName evidence="2">Uncharacterized protein</fullName>
    </submittedName>
</protein>
<sequence>MDHGSCLLGLSGARYVFFFVIFFLSVYFFRYRGANGGKSPTADFTREGRGTCDYYTVWWNDRSRAQVERNPRDLRFALCHNRGNWNLASSSACFGVSTFACASRGGKVPVSIPEHWGTHALLRTRGHKNTWAKCLLAIGTGDRAGGQEMAPGALGCWGRRLGLGWPPIRGAASRFGRRKSAGDVRDDAAVGCWDLGRHTLTRSLGTSICTPHNGAFSAAIPPIRIGIVERCQHTAVSVGEACPEIRQEDDLMGLPDWCYVHKHARVSRSQCCARQGRHTRL</sequence>
<reference evidence="2" key="1">
    <citation type="journal article" date="2021" name="Mol. Plant Microbe Interact.">
        <title>Complete Genome Sequence of the Plant-Pathogenic Fungus Colletotrichum lupini.</title>
        <authorList>
            <person name="Baroncelli R."/>
            <person name="Pensec F."/>
            <person name="Da Lio D."/>
            <person name="Boufleur T."/>
            <person name="Vicente I."/>
            <person name="Sarrocco S."/>
            <person name="Picot A."/>
            <person name="Baraldi E."/>
            <person name="Sukno S."/>
            <person name="Thon M."/>
            <person name="Le Floch G."/>
        </authorList>
    </citation>
    <scope>NUCLEOTIDE SEQUENCE</scope>
    <source>
        <strain evidence="2">IMI 504893</strain>
    </source>
</reference>
<dbReference type="RefSeq" id="XP_049151146.1">
    <property type="nucleotide sequence ID" value="XM_049294000.1"/>
</dbReference>
<name>A0A9Q8T662_9PEZI</name>
<keyword evidence="3" id="KW-1185">Reference proteome</keyword>
<dbReference type="EMBL" id="CP019480">
    <property type="protein sequence ID" value="UQC89545.1"/>
    <property type="molecule type" value="Genomic_DNA"/>
</dbReference>